<keyword evidence="2" id="KW-1185">Reference proteome</keyword>
<evidence type="ECO:0000313" key="2">
    <source>
        <dbReference type="Proteomes" id="UP000626786"/>
    </source>
</evidence>
<reference evidence="1 2" key="1">
    <citation type="submission" date="2020-08" db="EMBL/GenBank/DDBJ databases">
        <title>A Genomic Blueprint of the Chicken Gut Microbiome.</title>
        <authorList>
            <person name="Gilroy R."/>
            <person name="Ravi A."/>
            <person name="Getino M."/>
            <person name="Pursley I."/>
            <person name="Horton D.L."/>
            <person name="Alikhan N.-F."/>
            <person name="Baker D."/>
            <person name="Gharbi K."/>
            <person name="Hall N."/>
            <person name="Watson M."/>
            <person name="Adriaenssens E.M."/>
            <person name="Foster-Nyarko E."/>
            <person name="Jarju S."/>
            <person name="Secka A."/>
            <person name="Antonio M."/>
            <person name="Oren A."/>
            <person name="Chaudhuri R."/>
            <person name="La Ragione R.M."/>
            <person name="Hildebrand F."/>
            <person name="Pallen M.J."/>
        </authorList>
    </citation>
    <scope>NUCLEOTIDE SEQUENCE [LARGE SCALE GENOMIC DNA]</scope>
    <source>
        <strain evidence="1 2">Sa2YVA2</strain>
    </source>
</reference>
<sequence>MWYACGAIGAVLLPINTASTPPELEYFLDHSESKEFFFDERLVGEDLLEVARDRDLAFVQATGDIFDKERGAFFL</sequence>
<gene>
    <name evidence="1" type="ORF">H9649_08075</name>
</gene>
<dbReference type="Proteomes" id="UP000626786">
    <property type="component" value="Unassembled WGS sequence"/>
</dbReference>
<dbReference type="SUPFAM" id="SSF56801">
    <property type="entry name" value="Acetyl-CoA synthetase-like"/>
    <property type="match status" value="1"/>
</dbReference>
<proteinExistence type="predicted"/>
<accession>A0ABR8U922</accession>
<dbReference type="Gene3D" id="3.40.50.980">
    <property type="match status" value="1"/>
</dbReference>
<evidence type="ECO:0000313" key="1">
    <source>
        <dbReference type="EMBL" id="MBD7984533.1"/>
    </source>
</evidence>
<organism evidence="1 2">
    <name type="scientific">Sporosarcina quadrami</name>
    <dbReference type="NCBI Taxonomy" id="2762234"/>
    <lineage>
        <taxon>Bacteria</taxon>
        <taxon>Bacillati</taxon>
        <taxon>Bacillota</taxon>
        <taxon>Bacilli</taxon>
        <taxon>Bacillales</taxon>
        <taxon>Caryophanaceae</taxon>
        <taxon>Sporosarcina</taxon>
    </lineage>
</organism>
<evidence type="ECO:0008006" key="3">
    <source>
        <dbReference type="Google" id="ProtNLM"/>
    </source>
</evidence>
<protein>
    <recommendedName>
        <fullName evidence="3">AMP-dependent synthetase/ligase domain-containing protein</fullName>
    </recommendedName>
</protein>
<name>A0ABR8U922_9BACL</name>
<dbReference type="EMBL" id="JACSQN010000006">
    <property type="protein sequence ID" value="MBD7984533.1"/>
    <property type="molecule type" value="Genomic_DNA"/>
</dbReference>
<comment type="caution">
    <text evidence="1">The sequence shown here is derived from an EMBL/GenBank/DDBJ whole genome shotgun (WGS) entry which is preliminary data.</text>
</comment>